<keyword evidence="3" id="KW-1185">Reference proteome</keyword>
<name>A0ABS8FY31_9FIRM</name>
<dbReference type="InterPro" id="IPR029039">
    <property type="entry name" value="Flavoprotein-like_sf"/>
</dbReference>
<organism evidence="2 3">
    <name type="scientific">Ruminococcus turbiniformis</name>
    <dbReference type="NCBI Taxonomy" id="2881258"/>
    <lineage>
        <taxon>Bacteria</taxon>
        <taxon>Bacillati</taxon>
        <taxon>Bacillota</taxon>
        <taxon>Clostridia</taxon>
        <taxon>Eubacteriales</taxon>
        <taxon>Oscillospiraceae</taxon>
        <taxon>Ruminococcus</taxon>
    </lineage>
</organism>
<dbReference type="Proteomes" id="UP001198151">
    <property type="component" value="Unassembled WGS sequence"/>
</dbReference>
<accession>A0ABS8FY31</accession>
<reference evidence="2 3" key="1">
    <citation type="submission" date="2021-10" db="EMBL/GenBank/DDBJ databases">
        <title>Anaerobic single-cell dispensing facilitates the cultivation of human gut bacteria.</title>
        <authorList>
            <person name="Afrizal A."/>
        </authorList>
    </citation>
    <scope>NUCLEOTIDE SEQUENCE [LARGE SCALE GENOMIC DNA]</scope>
    <source>
        <strain evidence="2 3">CLA-AA-H200</strain>
    </source>
</reference>
<gene>
    <name evidence="2" type="ORF">LKD70_10960</name>
</gene>
<dbReference type="RefSeq" id="WP_227708072.1">
    <property type="nucleotide sequence ID" value="NZ_JAJEQX010000019.1"/>
</dbReference>
<feature type="domain" description="Flavodoxin" evidence="1">
    <location>
        <begin position="21"/>
        <end position="152"/>
    </location>
</feature>
<dbReference type="Pfam" id="PF12724">
    <property type="entry name" value="Flavodoxin_5"/>
    <property type="match status" value="1"/>
</dbReference>
<proteinExistence type="predicted"/>
<dbReference type="Gene3D" id="3.40.50.360">
    <property type="match status" value="1"/>
</dbReference>
<evidence type="ECO:0000313" key="2">
    <source>
        <dbReference type="EMBL" id="MCC2254931.1"/>
    </source>
</evidence>
<comment type="caution">
    <text evidence="2">The sequence shown here is derived from an EMBL/GenBank/DDBJ whole genome shotgun (WGS) entry which is preliminary data.</text>
</comment>
<protein>
    <submittedName>
        <fullName evidence="2">Flavodoxin domain-containing protein</fullName>
    </submittedName>
</protein>
<evidence type="ECO:0000313" key="3">
    <source>
        <dbReference type="Proteomes" id="UP001198151"/>
    </source>
</evidence>
<dbReference type="EMBL" id="JAJEQX010000019">
    <property type="protein sequence ID" value="MCC2254931.1"/>
    <property type="molecule type" value="Genomic_DNA"/>
</dbReference>
<dbReference type="SUPFAM" id="SSF52218">
    <property type="entry name" value="Flavoproteins"/>
    <property type="match status" value="1"/>
</dbReference>
<evidence type="ECO:0000259" key="1">
    <source>
        <dbReference type="Pfam" id="PF12724"/>
    </source>
</evidence>
<sequence>MKRRVESEEYKGEKERMGTAIIYGSRYGSAKKYAEALAERMNLKAERYSSVKDPGQYDTVIYVGALYSERALGLEETAQKLDADRCRKLIIVTVGMFNPEGEGKAEKIRESVEGQLPEALRGRAEYIHLRGNFDYKKLSLKHKLMMRFLGMQLSRIPKELRGDDVSLILAARWFDMNFMDMDRLDEVVKAAGREI</sequence>
<dbReference type="InterPro" id="IPR026816">
    <property type="entry name" value="Flavodoxin_dom"/>
</dbReference>